<organism evidence="1">
    <name type="scientific">Rhizophora mucronata</name>
    <name type="common">Asiatic mangrove</name>
    <dbReference type="NCBI Taxonomy" id="61149"/>
    <lineage>
        <taxon>Eukaryota</taxon>
        <taxon>Viridiplantae</taxon>
        <taxon>Streptophyta</taxon>
        <taxon>Embryophyta</taxon>
        <taxon>Tracheophyta</taxon>
        <taxon>Spermatophyta</taxon>
        <taxon>Magnoliopsida</taxon>
        <taxon>eudicotyledons</taxon>
        <taxon>Gunneridae</taxon>
        <taxon>Pentapetalae</taxon>
        <taxon>rosids</taxon>
        <taxon>fabids</taxon>
        <taxon>Malpighiales</taxon>
        <taxon>Rhizophoraceae</taxon>
        <taxon>Rhizophora</taxon>
    </lineage>
</organism>
<protein>
    <submittedName>
        <fullName evidence="1">Protein phosphatase 2</fullName>
    </submittedName>
</protein>
<name>A0A2P2JM56_RHIMU</name>
<accession>A0A2P2JM56</accession>
<proteinExistence type="predicted"/>
<reference evidence="1" key="1">
    <citation type="submission" date="2018-02" db="EMBL/GenBank/DDBJ databases">
        <title>Rhizophora mucronata_Transcriptome.</title>
        <authorList>
            <person name="Meera S.P."/>
            <person name="Sreeshan A."/>
            <person name="Augustine A."/>
        </authorList>
    </citation>
    <scope>NUCLEOTIDE SEQUENCE</scope>
    <source>
        <tissue evidence="1">Leaf</tissue>
    </source>
</reference>
<sequence>MIQTGVAKKDKKSSLKHQVVFGCYKPDLLDQVC</sequence>
<dbReference type="EMBL" id="GGEC01014069">
    <property type="protein sequence ID" value="MBW94552.1"/>
    <property type="molecule type" value="Transcribed_RNA"/>
</dbReference>
<dbReference type="AlphaFoldDB" id="A0A2P2JM56"/>
<evidence type="ECO:0000313" key="1">
    <source>
        <dbReference type="EMBL" id="MBW94552.1"/>
    </source>
</evidence>